<proteinExistence type="predicted"/>
<accession>A0AAW2K947</accession>
<evidence type="ECO:0000256" key="1">
    <source>
        <dbReference type="SAM" id="MobiDB-lite"/>
    </source>
</evidence>
<reference evidence="2" key="1">
    <citation type="submission" date="2020-06" db="EMBL/GenBank/DDBJ databases">
        <authorList>
            <person name="Li T."/>
            <person name="Hu X."/>
            <person name="Zhang T."/>
            <person name="Song X."/>
            <person name="Zhang H."/>
            <person name="Dai N."/>
            <person name="Sheng W."/>
            <person name="Hou X."/>
            <person name="Wei L."/>
        </authorList>
    </citation>
    <scope>NUCLEOTIDE SEQUENCE</scope>
    <source>
        <strain evidence="2">G02</strain>
        <tissue evidence="2">Leaf</tissue>
    </source>
</reference>
<organism evidence="2">
    <name type="scientific">Sesamum radiatum</name>
    <name type="common">Black benniseed</name>
    <dbReference type="NCBI Taxonomy" id="300843"/>
    <lineage>
        <taxon>Eukaryota</taxon>
        <taxon>Viridiplantae</taxon>
        <taxon>Streptophyta</taxon>
        <taxon>Embryophyta</taxon>
        <taxon>Tracheophyta</taxon>
        <taxon>Spermatophyta</taxon>
        <taxon>Magnoliopsida</taxon>
        <taxon>eudicotyledons</taxon>
        <taxon>Gunneridae</taxon>
        <taxon>Pentapetalae</taxon>
        <taxon>asterids</taxon>
        <taxon>lamiids</taxon>
        <taxon>Lamiales</taxon>
        <taxon>Pedaliaceae</taxon>
        <taxon>Sesamum</taxon>
    </lineage>
</organism>
<sequence length="123" mass="14081">MVLSMAAIGTEGPSIQEPRKLKEEQKAKRGGKSFSKLLIKEVMAVNTTPFKLQGKSNDMSVEKKDAPQERWPRKLTFKEMQTKQYHFLDSDVSCIFDNLVNANLIELPEMKQPEEVEKIDDPK</sequence>
<comment type="caution">
    <text evidence="2">The sequence shown here is derived from an EMBL/GenBank/DDBJ whole genome shotgun (WGS) entry which is preliminary data.</text>
</comment>
<protein>
    <submittedName>
        <fullName evidence="2">Uncharacterized protein</fullName>
    </submittedName>
</protein>
<evidence type="ECO:0000313" key="2">
    <source>
        <dbReference type="EMBL" id="KAL0303255.1"/>
    </source>
</evidence>
<name>A0AAW2K947_SESRA</name>
<dbReference type="AlphaFoldDB" id="A0AAW2K947"/>
<reference evidence="2" key="2">
    <citation type="journal article" date="2024" name="Plant">
        <title>Genomic evolution and insights into agronomic trait innovations of Sesamum species.</title>
        <authorList>
            <person name="Miao H."/>
            <person name="Wang L."/>
            <person name="Qu L."/>
            <person name="Liu H."/>
            <person name="Sun Y."/>
            <person name="Le M."/>
            <person name="Wang Q."/>
            <person name="Wei S."/>
            <person name="Zheng Y."/>
            <person name="Lin W."/>
            <person name="Duan Y."/>
            <person name="Cao H."/>
            <person name="Xiong S."/>
            <person name="Wang X."/>
            <person name="Wei L."/>
            <person name="Li C."/>
            <person name="Ma Q."/>
            <person name="Ju M."/>
            <person name="Zhao R."/>
            <person name="Li G."/>
            <person name="Mu C."/>
            <person name="Tian Q."/>
            <person name="Mei H."/>
            <person name="Zhang T."/>
            <person name="Gao T."/>
            <person name="Zhang H."/>
        </authorList>
    </citation>
    <scope>NUCLEOTIDE SEQUENCE</scope>
    <source>
        <strain evidence="2">G02</strain>
    </source>
</reference>
<feature type="compositionally biased region" description="Basic and acidic residues" evidence="1">
    <location>
        <begin position="17"/>
        <end position="27"/>
    </location>
</feature>
<gene>
    <name evidence="2" type="ORF">Sradi_6193600</name>
</gene>
<feature type="region of interest" description="Disordered" evidence="1">
    <location>
        <begin position="1"/>
        <end position="29"/>
    </location>
</feature>
<dbReference type="EMBL" id="JACGWJ010000029">
    <property type="protein sequence ID" value="KAL0303255.1"/>
    <property type="molecule type" value="Genomic_DNA"/>
</dbReference>